<sequence>MHTAATFITAGVKQMRIDLALHEHDFSLGQRAHGPYIAAIILLHLALFWAATRPAHTGIEHDDRVWLQLMPPLPPMKRFIPPAEPNPAPARPPALPSSMASVSPPKQATAPPQDQPQDDALPAEPVPAAPKAAPLPLAQQALQAAGAIDRQLRAEHPQEFVAPPETAHTRLAKGFEEAHAAVKPKWFEAARIELWSAPNDPKRIYRIITATGEYCIYLPDKGNMTLNLSARSGYAGFGEGTAAPCPIRF</sequence>
<reference evidence="2 3" key="1">
    <citation type="submission" date="2015-06" db="EMBL/GenBank/DDBJ databases">
        <title>Draft genome sequencing of a biphenyl-degrading bacterium, Janthinobacterium lividum MEG1.</title>
        <authorList>
            <person name="Shimodaira J."/>
            <person name="Hatta T."/>
        </authorList>
    </citation>
    <scope>NUCLEOTIDE SEQUENCE [LARGE SCALE GENOMIC DNA]</scope>
    <source>
        <strain evidence="2 3">MEG1</strain>
    </source>
</reference>
<dbReference type="RefSeq" id="WP_071076288.1">
    <property type="nucleotide sequence ID" value="NZ_LFKP01000005.1"/>
</dbReference>
<dbReference type="EMBL" id="LFKP01000005">
    <property type="protein sequence ID" value="OHV97150.1"/>
    <property type="molecule type" value="Genomic_DNA"/>
</dbReference>
<evidence type="ECO:0000313" key="2">
    <source>
        <dbReference type="EMBL" id="OHV97150.1"/>
    </source>
</evidence>
<evidence type="ECO:0000313" key="3">
    <source>
        <dbReference type="Proteomes" id="UP000179840"/>
    </source>
</evidence>
<dbReference type="AlphaFoldDB" id="A0A1S1U9N3"/>
<dbReference type="Proteomes" id="UP000179840">
    <property type="component" value="Unassembled WGS sequence"/>
</dbReference>
<feature type="compositionally biased region" description="Pro residues" evidence="1">
    <location>
        <begin position="82"/>
        <end position="95"/>
    </location>
</feature>
<accession>A0A1S1U9N3</accession>
<comment type="caution">
    <text evidence="2">The sequence shown here is derived from an EMBL/GenBank/DDBJ whole genome shotgun (WGS) entry which is preliminary data.</text>
</comment>
<name>A0A1S1U9N3_9BURK</name>
<evidence type="ECO:0000256" key="1">
    <source>
        <dbReference type="SAM" id="MobiDB-lite"/>
    </source>
</evidence>
<organism evidence="2 3">
    <name type="scientific">Janthinobacterium lividum</name>
    <dbReference type="NCBI Taxonomy" id="29581"/>
    <lineage>
        <taxon>Bacteria</taxon>
        <taxon>Pseudomonadati</taxon>
        <taxon>Pseudomonadota</taxon>
        <taxon>Betaproteobacteria</taxon>
        <taxon>Burkholderiales</taxon>
        <taxon>Oxalobacteraceae</taxon>
        <taxon>Janthinobacterium</taxon>
    </lineage>
</organism>
<protein>
    <submittedName>
        <fullName evidence="2">Uncharacterized protein</fullName>
    </submittedName>
</protein>
<proteinExistence type="predicted"/>
<gene>
    <name evidence="2" type="ORF">AKG95_07675</name>
</gene>
<feature type="compositionally biased region" description="Low complexity" evidence="1">
    <location>
        <begin position="96"/>
        <end position="112"/>
    </location>
</feature>
<feature type="region of interest" description="Disordered" evidence="1">
    <location>
        <begin position="78"/>
        <end position="130"/>
    </location>
</feature>